<name>A0A918LCU6_9PSEU</name>
<keyword evidence="1" id="KW-0418">Kinase</keyword>
<dbReference type="InterPro" id="IPR003594">
    <property type="entry name" value="HATPase_dom"/>
</dbReference>
<keyword evidence="1" id="KW-0808">Transferase</keyword>
<dbReference type="GO" id="GO:0004674">
    <property type="term" value="F:protein serine/threonine kinase activity"/>
    <property type="evidence" value="ECO:0007669"/>
    <property type="project" value="UniProtKB-KW"/>
</dbReference>
<accession>A0A918LCU6</accession>
<protein>
    <recommendedName>
        <fullName evidence="2">Histidine kinase/HSP90-like ATPase domain-containing protein</fullName>
    </recommendedName>
</protein>
<dbReference type="AlphaFoldDB" id="A0A918LCU6"/>
<dbReference type="PANTHER" id="PTHR35526">
    <property type="entry name" value="ANTI-SIGMA-F FACTOR RSBW-RELATED"/>
    <property type="match status" value="1"/>
</dbReference>
<comment type="caution">
    <text evidence="3">The sequence shown here is derived from an EMBL/GenBank/DDBJ whole genome shotgun (WGS) entry which is preliminary data.</text>
</comment>
<dbReference type="InterPro" id="IPR036890">
    <property type="entry name" value="HATPase_C_sf"/>
</dbReference>
<feature type="domain" description="Histidine kinase/HSP90-like ATPase" evidence="2">
    <location>
        <begin position="6"/>
        <end position="118"/>
    </location>
</feature>
<reference evidence="3" key="2">
    <citation type="submission" date="2020-09" db="EMBL/GenBank/DDBJ databases">
        <authorList>
            <person name="Sun Q."/>
            <person name="Ohkuma M."/>
        </authorList>
    </citation>
    <scope>NUCLEOTIDE SEQUENCE</scope>
    <source>
        <strain evidence="3">JCM 3276</strain>
    </source>
</reference>
<evidence type="ECO:0000256" key="1">
    <source>
        <dbReference type="ARBA" id="ARBA00022527"/>
    </source>
</evidence>
<evidence type="ECO:0000313" key="3">
    <source>
        <dbReference type="EMBL" id="GGS30272.1"/>
    </source>
</evidence>
<organism evidence="3 4">
    <name type="scientific">Actinokineospora fastidiosa</name>
    <dbReference type="NCBI Taxonomy" id="1816"/>
    <lineage>
        <taxon>Bacteria</taxon>
        <taxon>Bacillati</taxon>
        <taxon>Actinomycetota</taxon>
        <taxon>Actinomycetes</taxon>
        <taxon>Pseudonocardiales</taxon>
        <taxon>Pseudonocardiaceae</taxon>
        <taxon>Actinokineospora</taxon>
    </lineage>
</organism>
<reference evidence="3" key="1">
    <citation type="journal article" date="2014" name="Int. J. Syst. Evol. Microbiol.">
        <title>Complete genome sequence of Corynebacterium casei LMG S-19264T (=DSM 44701T), isolated from a smear-ripened cheese.</title>
        <authorList>
            <consortium name="US DOE Joint Genome Institute (JGI-PGF)"/>
            <person name="Walter F."/>
            <person name="Albersmeier A."/>
            <person name="Kalinowski J."/>
            <person name="Ruckert C."/>
        </authorList>
    </citation>
    <scope>NUCLEOTIDE SEQUENCE</scope>
    <source>
        <strain evidence="3">JCM 3276</strain>
    </source>
</reference>
<dbReference type="Proteomes" id="UP000660680">
    <property type="component" value="Unassembled WGS sequence"/>
</dbReference>
<evidence type="ECO:0000313" key="4">
    <source>
        <dbReference type="Proteomes" id="UP000660680"/>
    </source>
</evidence>
<evidence type="ECO:0000259" key="2">
    <source>
        <dbReference type="Pfam" id="PF13581"/>
    </source>
</evidence>
<dbReference type="CDD" id="cd16936">
    <property type="entry name" value="HATPase_RsbW-like"/>
    <property type="match status" value="1"/>
</dbReference>
<keyword evidence="4" id="KW-1185">Reference proteome</keyword>
<dbReference type="SUPFAM" id="SSF55874">
    <property type="entry name" value="ATPase domain of HSP90 chaperone/DNA topoisomerase II/histidine kinase"/>
    <property type="match status" value="1"/>
</dbReference>
<dbReference type="PANTHER" id="PTHR35526:SF3">
    <property type="entry name" value="ANTI-SIGMA-F FACTOR RSBW"/>
    <property type="match status" value="1"/>
</dbReference>
<proteinExistence type="predicted"/>
<dbReference type="Gene3D" id="3.30.565.10">
    <property type="entry name" value="Histidine kinase-like ATPase, C-terminal domain"/>
    <property type="match status" value="1"/>
</dbReference>
<dbReference type="InterPro" id="IPR050267">
    <property type="entry name" value="Anti-sigma-factor_SerPK"/>
</dbReference>
<dbReference type="Pfam" id="PF13581">
    <property type="entry name" value="HATPase_c_2"/>
    <property type="match status" value="1"/>
</dbReference>
<gene>
    <name evidence="3" type="ORF">GCM10010171_24740</name>
</gene>
<keyword evidence="1" id="KW-0723">Serine/threonine-protein kinase</keyword>
<dbReference type="EMBL" id="BMRB01000002">
    <property type="protein sequence ID" value="GGS30272.1"/>
    <property type="molecule type" value="Genomic_DNA"/>
</dbReference>
<sequence length="125" mass="13749">MSIWEFSALADQVAEVRRWVTRELPELEGTQLLGDIQLVVTELVGNAYEHADRPFRLRLVRPGAHSVRVEVDDPSPDPPALGRSRFGDIRGRGLIIVDALAVTWGVEPGSSGKTVWATFRTDAAS</sequence>